<dbReference type="Proteomes" id="UP001152747">
    <property type="component" value="Unassembled WGS sequence"/>
</dbReference>
<dbReference type="AlphaFoldDB" id="A0A9P1I478"/>
<evidence type="ECO:0000313" key="2">
    <source>
        <dbReference type="EMBL" id="CAI5437770.1"/>
    </source>
</evidence>
<feature type="region of interest" description="Disordered" evidence="1">
    <location>
        <begin position="35"/>
        <end position="55"/>
    </location>
</feature>
<sequence>MFVASTWFEMETYYCHVHFDQCNQALQYYGQRTTKKAHNLRPERSNEGADWPKPGWKPVLPGFGHQFPKDSKNIENWMDLTLAINLRRAQGIQSEEAPVAAGVPLETE</sequence>
<reference evidence="2" key="1">
    <citation type="submission" date="2022-11" db="EMBL/GenBank/DDBJ databases">
        <authorList>
            <person name="Kikuchi T."/>
        </authorList>
    </citation>
    <scope>NUCLEOTIDE SEQUENCE</scope>
    <source>
        <strain evidence="2">PS1010</strain>
    </source>
</reference>
<gene>
    <name evidence="2" type="ORF">CAMP_LOCUS407</name>
</gene>
<evidence type="ECO:0000313" key="3">
    <source>
        <dbReference type="Proteomes" id="UP001152747"/>
    </source>
</evidence>
<keyword evidence="3" id="KW-1185">Reference proteome</keyword>
<dbReference type="EMBL" id="CANHGI010000001">
    <property type="protein sequence ID" value="CAI5437770.1"/>
    <property type="molecule type" value="Genomic_DNA"/>
</dbReference>
<accession>A0A9P1I478</accession>
<proteinExistence type="predicted"/>
<comment type="caution">
    <text evidence="2">The sequence shown here is derived from an EMBL/GenBank/DDBJ whole genome shotgun (WGS) entry which is preliminary data.</text>
</comment>
<protein>
    <submittedName>
        <fullName evidence="2">Uncharacterized protein</fullName>
    </submittedName>
</protein>
<evidence type="ECO:0000256" key="1">
    <source>
        <dbReference type="SAM" id="MobiDB-lite"/>
    </source>
</evidence>
<organism evidence="2 3">
    <name type="scientific">Caenorhabditis angaria</name>
    <dbReference type="NCBI Taxonomy" id="860376"/>
    <lineage>
        <taxon>Eukaryota</taxon>
        <taxon>Metazoa</taxon>
        <taxon>Ecdysozoa</taxon>
        <taxon>Nematoda</taxon>
        <taxon>Chromadorea</taxon>
        <taxon>Rhabditida</taxon>
        <taxon>Rhabditina</taxon>
        <taxon>Rhabditomorpha</taxon>
        <taxon>Rhabditoidea</taxon>
        <taxon>Rhabditidae</taxon>
        <taxon>Peloderinae</taxon>
        <taxon>Caenorhabditis</taxon>
    </lineage>
</organism>
<name>A0A9P1I478_9PELO</name>